<keyword evidence="1" id="KW-0732">Signal</keyword>
<dbReference type="AlphaFoldDB" id="A0AAW4L5X9"/>
<dbReference type="NCBIfam" id="NF040967">
    <property type="entry name" value="cytc_ExtN"/>
    <property type="match status" value="1"/>
</dbReference>
<organism evidence="2 3">
    <name type="scientific">Geoanaerobacter pelophilus</name>
    <dbReference type="NCBI Taxonomy" id="60036"/>
    <lineage>
        <taxon>Bacteria</taxon>
        <taxon>Pseudomonadati</taxon>
        <taxon>Thermodesulfobacteriota</taxon>
        <taxon>Desulfuromonadia</taxon>
        <taxon>Geobacterales</taxon>
        <taxon>Geobacteraceae</taxon>
        <taxon>Geoanaerobacter</taxon>
    </lineage>
</organism>
<proteinExistence type="predicted"/>
<dbReference type="Gene3D" id="1.10.1130.10">
    <property type="entry name" value="Flavocytochrome C3, Chain A"/>
    <property type="match status" value="1"/>
</dbReference>
<name>A0AAW4L5X9_9BACT</name>
<sequence length="405" mass="45626">MAVSIGVSVAAENCRVCHQVAVTGVHRSLACLDCHVSESATVADPAAAGADSPCVRCHKKFGELFNRDMATRAPEQAFVTRSYAKVDRRFFEKNCTGCHLKSCLDCHEGGGHDLRKPVTERCLSCHKGYYVGWDYAGRAPREDSLRYQRGRSAGGDYYLTMRPDIHFEKGLSCGDCHSMQSLAIGKRSAKGCLDCHKVSAGPVEHRIKAHLEKLECYACHSAWAPQEYGTFYLRFTESLSRDDFWLKGGDTPSEYLKSAYLRKQDEPPLGLNSRGMVSPIRPQFIAYYTHIRREQVVGNENRLLAAEWKAFFPHTIRRGTLLCDSCHDAASRFLLESRNARIYRLAEDGMGLESFWDRRGQRVANGSFLPEERVKRLMDRGPTFQKGYIERWQLFSNRAGGSSSP</sequence>
<dbReference type="RefSeq" id="WP_214171210.1">
    <property type="nucleotide sequence ID" value="NZ_JAHCVJ010000003.1"/>
</dbReference>
<evidence type="ECO:0000256" key="1">
    <source>
        <dbReference type="ARBA" id="ARBA00022729"/>
    </source>
</evidence>
<evidence type="ECO:0000313" key="3">
    <source>
        <dbReference type="Proteomes" id="UP000811899"/>
    </source>
</evidence>
<comment type="caution">
    <text evidence="2">The sequence shown here is derived from an EMBL/GenBank/DDBJ whole genome shotgun (WGS) entry which is preliminary data.</text>
</comment>
<dbReference type="InterPro" id="IPR051829">
    <property type="entry name" value="Multiheme_Cytochr_ET"/>
</dbReference>
<keyword evidence="3" id="KW-1185">Reference proteome</keyword>
<dbReference type="Proteomes" id="UP000811899">
    <property type="component" value="Unassembled WGS sequence"/>
</dbReference>
<dbReference type="PANTHER" id="PTHR35038">
    <property type="entry name" value="DISSIMILATORY SULFITE REDUCTASE SIRA"/>
    <property type="match status" value="1"/>
</dbReference>
<protein>
    <submittedName>
        <fullName evidence="2">Cytochrome C</fullName>
    </submittedName>
</protein>
<dbReference type="EMBL" id="JAHCVJ010000003">
    <property type="protein sequence ID" value="MBT0664433.1"/>
    <property type="molecule type" value="Genomic_DNA"/>
</dbReference>
<evidence type="ECO:0000313" key="2">
    <source>
        <dbReference type="EMBL" id="MBT0664433.1"/>
    </source>
</evidence>
<reference evidence="2 3" key="1">
    <citation type="submission" date="2021-05" db="EMBL/GenBank/DDBJ databases">
        <title>The draft genome of Geobacter pelophilus DSM 12255.</title>
        <authorList>
            <person name="Xu Z."/>
            <person name="Masuda Y."/>
            <person name="Itoh H."/>
            <person name="Senoo K."/>
        </authorList>
    </citation>
    <scope>NUCLEOTIDE SEQUENCE [LARGE SCALE GENOMIC DNA]</scope>
    <source>
        <strain evidence="2 3">DSM 12255</strain>
    </source>
</reference>
<dbReference type="InterPro" id="IPR036280">
    <property type="entry name" value="Multihaem_cyt_sf"/>
</dbReference>
<gene>
    <name evidence="2" type="ORF">KI809_08980</name>
</gene>
<dbReference type="NCBIfam" id="NF040968">
    <property type="entry name" value="FeS_ExtO"/>
    <property type="match status" value="1"/>
</dbReference>
<accession>A0AAW4L5X9</accession>
<dbReference type="SUPFAM" id="SSF48695">
    <property type="entry name" value="Multiheme cytochromes"/>
    <property type="match status" value="1"/>
</dbReference>